<feature type="non-terminal residue" evidence="1">
    <location>
        <position position="52"/>
    </location>
</feature>
<accession>H1VG50</accession>
<dbReference type="Proteomes" id="UP000007174">
    <property type="component" value="Unassembled WGS sequence"/>
</dbReference>
<name>H1VG50_COLHI</name>
<evidence type="ECO:0000313" key="2">
    <source>
        <dbReference type="Proteomes" id="UP000007174"/>
    </source>
</evidence>
<reference evidence="2" key="1">
    <citation type="journal article" date="2012" name="Nat. Genet.">
        <title>Lifestyle transitions in plant pathogenic Colletotrichum fungi deciphered by genome and transcriptome analyses.</title>
        <authorList>
            <person name="O'Connell R.J."/>
            <person name="Thon M.R."/>
            <person name="Hacquard S."/>
            <person name="Amyotte S.G."/>
            <person name="Kleemann J."/>
            <person name="Torres M.F."/>
            <person name="Damm U."/>
            <person name="Buiate E.A."/>
            <person name="Epstein L."/>
            <person name="Alkan N."/>
            <person name="Altmueller J."/>
            <person name="Alvarado-Balderrama L."/>
            <person name="Bauser C.A."/>
            <person name="Becker C."/>
            <person name="Birren B.W."/>
            <person name="Chen Z."/>
            <person name="Choi J."/>
            <person name="Crouch J.A."/>
            <person name="Duvick J.P."/>
            <person name="Farman M.A."/>
            <person name="Gan P."/>
            <person name="Heiman D."/>
            <person name="Henrissat B."/>
            <person name="Howard R.J."/>
            <person name="Kabbage M."/>
            <person name="Koch C."/>
            <person name="Kracher B."/>
            <person name="Kubo Y."/>
            <person name="Law A.D."/>
            <person name="Lebrun M.-H."/>
            <person name="Lee Y.-H."/>
            <person name="Miyara I."/>
            <person name="Moore N."/>
            <person name="Neumann U."/>
            <person name="Nordstroem K."/>
            <person name="Panaccione D.G."/>
            <person name="Panstruga R."/>
            <person name="Place M."/>
            <person name="Proctor R.H."/>
            <person name="Prusky D."/>
            <person name="Rech G."/>
            <person name="Reinhardt R."/>
            <person name="Rollins J.A."/>
            <person name="Rounsley S."/>
            <person name="Schardl C.L."/>
            <person name="Schwartz D.C."/>
            <person name="Shenoy N."/>
            <person name="Shirasu K."/>
            <person name="Sikhakolli U.R."/>
            <person name="Stueber K."/>
            <person name="Sukno S.A."/>
            <person name="Sweigard J.A."/>
            <person name="Takano Y."/>
            <person name="Takahara H."/>
            <person name="Trail F."/>
            <person name="van der Does H.C."/>
            <person name="Voll L.M."/>
            <person name="Will I."/>
            <person name="Young S."/>
            <person name="Zeng Q."/>
            <person name="Zhang J."/>
            <person name="Zhou S."/>
            <person name="Dickman M.B."/>
            <person name="Schulze-Lefert P."/>
            <person name="Ver Loren van Themaat E."/>
            <person name="Ma L.-J."/>
            <person name="Vaillancourt L.J."/>
        </authorList>
    </citation>
    <scope>NUCLEOTIDE SEQUENCE [LARGE SCALE GENOMIC DNA]</scope>
    <source>
        <strain evidence="2">IMI 349063</strain>
    </source>
</reference>
<organism evidence="1 2">
    <name type="scientific">Colletotrichum higginsianum (strain IMI 349063)</name>
    <name type="common">Crucifer anthracnose fungus</name>
    <dbReference type="NCBI Taxonomy" id="759273"/>
    <lineage>
        <taxon>Eukaryota</taxon>
        <taxon>Fungi</taxon>
        <taxon>Dikarya</taxon>
        <taxon>Ascomycota</taxon>
        <taxon>Pezizomycotina</taxon>
        <taxon>Sordariomycetes</taxon>
        <taxon>Hypocreomycetidae</taxon>
        <taxon>Glomerellales</taxon>
        <taxon>Glomerellaceae</taxon>
        <taxon>Colletotrichum</taxon>
        <taxon>Colletotrichum destructivum species complex</taxon>
    </lineage>
</organism>
<dbReference type="VEuPathDB" id="FungiDB:CH63R_01266"/>
<dbReference type="STRING" id="759273.H1VG50"/>
<dbReference type="HOGENOM" id="CLU_3092898_0_0_1"/>
<proteinExistence type="predicted"/>
<dbReference type="AlphaFoldDB" id="H1VG50"/>
<protein>
    <submittedName>
        <fullName evidence="1">Uncharacterized protein</fullName>
    </submittedName>
</protein>
<gene>
    <name evidence="1" type="ORF">CH063_10100</name>
</gene>
<evidence type="ECO:0000313" key="1">
    <source>
        <dbReference type="EMBL" id="CCF39203.1"/>
    </source>
</evidence>
<sequence length="52" mass="5768">MGGTRNSLNFNEQPPNVMMHHFFSSPFYNFELTRILGTTAAGGCDVAEFLEA</sequence>
<dbReference type="EMBL" id="CACQ02003366">
    <property type="protein sequence ID" value="CCF39203.1"/>
    <property type="molecule type" value="Genomic_DNA"/>
</dbReference>